<dbReference type="EMBL" id="JANKHO010003343">
    <property type="protein sequence ID" value="KAJ3484293.1"/>
    <property type="molecule type" value="Genomic_DNA"/>
</dbReference>
<dbReference type="InterPro" id="IPR040521">
    <property type="entry name" value="KDZ"/>
</dbReference>
<evidence type="ECO:0000313" key="1">
    <source>
        <dbReference type="EMBL" id="KAJ3484293.1"/>
    </source>
</evidence>
<protein>
    <submittedName>
        <fullName evidence="1">Uncharacterized protein</fullName>
    </submittedName>
</protein>
<organism evidence="1 2">
    <name type="scientific">Agrocybe chaxingu</name>
    <dbReference type="NCBI Taxonomy" id="84603"/>
    <lineage>
        <taxon>Eukaryota</taxon>
        <taxon>Fungi</taxon>
        <taxon>Dikarya</taxon>
        <taxon>Basidiomycota</taxon>
        <taxon>Agaricomycotina</taxon>
        <taxon>Agaricomycetes</taxon>
        <taxon>Agaricomycetidae</taxon>
        <taxon>Agaricales</taxon>
        <taxon>Agaricineae</taxon>
        <taxon>Strophariaceae</taxon>
        <taxon>Agrocybe</taxon>
    </lineage>
</organism>
<name>A0A9W8JVQ4_9AGAR</name>
<comment type="caution">
    <text evidence="1">The sequence shown here is derived from an EMBL/GenBank/DDBJ whole genome shotgun (WGS) entry which is preliminary data.</text>
</comment>
<dbReference type="Proteomes" id="UP001148786">
    <property type="component" value="Unassembled WGS sequence"/>
</dbReference>
<reference evidence="1" key="1">
    <citation type="submission" date="2022-07" db="EMBL/GenBank/DDBJ databases">
        <title>Genome Sequence of Agrocybe chaxingu.</title>
        <authorList>
            <person name="Buettner E."/>
        </authorList>
    </citation>
    <scope>NUCLEOTIDE SEQUENCE</scope>
    <source>
        <strain evidence="1">MP-N11</strain>
    </source>
</reference>
<sequence>MMFMCMDANFRLKNNLVSNYSQDPGLGIGWAYMVPRKPYEDYVVSQADDGDISTCVSFQAIAKANIKKANGLRVTGTGGLVCGRSEMILPVSIGNLQKGERYSNMDYVFGSAMKTVAVPLILISYDIACQWFINLFKRMNEHWPDSIKIPPSKTLIPAIPKLHEPMHQSAGHQVFSLNFIPGAGLSDCECLERVWAHHNALGNSTKTQGPGSRQDVLDDHFGFWNWQKYINLGRTLLRRYKAAVADRNIQREGHRGLSEPLEKELLLDWEAMCVEWDADNFPKSAKNPYETDGITISEAQVKKDLALEEQKRLAAGGVAFHETTAAGFLSYGLELEEVQRRIKRLVKETAKQTTDRKEGTLTEQRNLLRARLRNYEQLAYMYMLGLLQYQINLQRRNTSPPTLLPAASQPLVEPSSDKPEDSILWLPSSIPAQMREKVCQLGLPEMEDKLREAQCQDALESVRHILKIKTRMILFKNRNIRASAGGG</sequence>
<dbReference type="OrthoDB" id="3257768at2759"/>
<gene>
    <name evidence="1" type="ORF">NLJ89_g11993</name>
</gene>
<dbReference type="AlphaFoldDB" id="A0A9W8JVQ4"/>
<proteinExistence type="predicted"/>
<accession>A0A9W8JVQ4</accession>
<dbReference type="Pfam" id="PF18758">
    <property type="entry name" value="KDZ"/>
    <property type="match status" value="1"/>
</dbReference>
<evidence type="ECO:0000313" key="2">
    <source>
        <dbReference type="Proteomes" id="UP001148786"/>
    </source>
</evidence>
<keyword evidence="2" id="KW-1185">Reference proteome</keyword>